<sequence>MYDQLECGKCGFSPNKQSKSEPFESEHWQTSREMEYRPSIDEFVSWDEVRCPICNTLVYRND</sequence>
<dbReference type="KEGG" id="vg:5142451"/>
<proteinExistence type="predicted"/>
<organismHost>
    <name type="scientific">Haloarcula hispanica</name>
    <dbReference type="NCBI Taxonomy" id="51589"/>
</organismHost>
<dbReference type="Proteomes" id="UP000002259">
    <property type="component" value="Segment"/>
</dbReference>
<accession>Q25BD9</accession>
<dbReference type="EMBL" id="AF191797">
    <property type="protein sequence ID" value="AAQ13788.1"/>
    <property type="molecule type" value="Genomic_DNA"/>
</dbReference>
<reference evidence="1 2" key="1">
    <citation type="journal article" date="2006" name="Virology">
        <title>His1 and His2 are distantly related, spindle-shaped haloviruses belonging to the novel virus group, Salterprovirus.</title>
        <authorList>
            <person name="Bath C."/>
            <person name="Cukalac T."/>
            <person name="Porter K."/>
            <person name="Dyall-Smith M.L."/>
        </authorList>
    </citation>
    <scope>NUCLEOTIDE SEQUENCE</scope>
</reference>
<dbReference type="GeneID" id="5142451"/>
<organism evidence="1 2">
    <name type="scientific">His 2 virus</name>
    <name type="common">His2V</name>
    <name type="synonym">Haloarcula hispanica virus 2</name>
    <dbReference type="NCBI Taxonomy" id="128710"/>
    <lineage>
        <taxon>Viruses</taxon>
        <taxon>Monodnaviria</taxon>
        <taxon>Trapavirae</taxon>
        <taxon>Saleviricota</taxon>
        <taxon>Huolimaviricetes</taxon>
        <taxon>Haloruvirales</taxon>
        <taxon>Pleolipoviridae</taxon>
        <taxon>Gammapleolipovirus</taxon>
        <taxon>Gammapleolipovirus australiense</taxon>
        <taxon>Gammapleolipovirus His2</taxon>
    </lineage>
</organism>
<keyword evidence="2" id="KW-1185">Reference proteome</keyword>
<name>Q25BD9_HIS2V</name>
<dbReference type="RefSeq" id="YP_529651.1">
    <property type="nucleotide sequence ID" value="NC_007918.1"/>
</dbReference>
<evidence type="ECO:0000313" key="1">
    <source>
        <dbReference type="EMBL" id="AAQ13788.1"/>
    </source>
</evidence>
<evidence type="ECO:0000313" key="2">
    <source>
        <dbReference type="Proteomes" id="UP000002259"/>
    </source>
</evidence>
<protein>
    <submittedName>
        <fullName evidence="1">Uncharacterized protein</fullName>
    </submittedName>
</protein>